<gene>
    <name evidence="1" type="ORF">g.123376</name>
</gene>
<protein>
    <submittedName>
        <fullName evidence="1">Uncharacterized protein</fullName>
    </submittedName>
</protein>
<sequence>MCPCALSSKCTAQNLLPNTLLVRCPPSLEPIIGHILSVLLVCADTGYWIGHTRYLFNNTPSKLGRSLTRSYVSAVTLCDNNYWHHAATNAKSPWGRHVRTPATVNE</sequence>
<dbReference type="EMBL" id="GGMS01011840">
    <property type="protein sequence ID" value="MBY81043.1"/>
    <property type="molecule type" value="Transcribed_RNA"/>
</dbReference>
<evidence type="ECO:0000313" key="1">
    <source>
        <dbReference type="EMBL" id="MBY81043.1"/>
    </source>
</evidence>
<name>A0A2S2QTR1_9HEMI</name>
<reference evidence="1" key="1">
    <citation type="submission" date="2018-04" db="EMBL/GenBank/DDBJ databases">
        <title>Transcriptome assembly of Sipha flava.</title>
        <authorList>
            <person name="Scully E.D."/>
            <person name="Geib S.M."/>
            <person name="Palmer N.A."/>
            <person name="Koch K."/>
            <person name="Bradshaw J."/>
            <person name="Heng-Moss T."/>
            <person name="Sarath G."/>
        </authorList>
    </citation>
    <scope>NUCLEOTIDE SEQUENCE</scope>
</reference>
<organism evidence="1">
    <name type="scientific">Sipha flava</name>
    <name type="common">yellow sugarcane aphid</name>
    <dbReference type="NCBI Taxonomy" id="143950"/>
    <lineage>
        <taxon>Eukaryota</taxon>
        <taxon>Metazoa</taxon>
        <taxon>Ecdysozoa</taxon>
        <taxon>Arthropoda</taxon>
        <taxon>Hexapoda</taxon>
        <taxon>Insecta</taxon>
        <taxon>Pterygota</taxon>
        <taxon>Neoptera</taxon>
        <taxon>Paraneoptera</taxon>
        <taxon>Hemiptera</taxon>
        <taxon>Sternorrhyncha</taxon>
        <taxon>Aphidomorpha</taxon>
        <taxon>Aphidoidea</taxon>
        <taxon>Aphididae</taxon>
        <taxon>Sipha</taxon>
    </lineage>
</organism>
<proteinExistence type="predicted"/>
<accession>A0A2S2QTR1</accession>
<dbReference type="AlphaFoldDB" id="A0A2S2QTR1"/>